<evidence type="ECO:0000313" key="2">
    <source>
        <dbReference type="Proteomes" id="UP001234297"/>
    </source>
</evidence>
<dbReference type="EMBL" id="CM056810">
    <property type="protein sequence ID" value="KAJ8643346.1"/>
    <property type="molecule type" value="Genomic_DNA"/>
</dbReference>
<comment type="caution">
    <text evidence="1">The sequence shown here is derived from an EMBL/GenBank/DDBJ whole genome shotgun (WGS) entry which is preliminary data.</text>
</comment>
<dbReference type="Proteomes" id="UP001234297">
    <property type="component" value="Chromosome 2"/>
</dbReference>
<keyword evidence="2" id="KW-1185">Reference proteome</keyword>
<protein>
    <submittedName>
        <fullName evidence="1">Uncharacterized protein</fullName>
    </submittedName>
</protein>
<reference evidence="1 2" key="1">
    <citation type="journal article" date="2022" name="Hortic Res">
        <title>A haplotype resolved chromosomal level avocado genome allows analysis of novel avocado genes.</title>
        <authorList>
            <person name="Nath O."/>
            <person name="Fletcher S.J."/>
            <person name="Hayward A."/>
            <person name="Shaw L.M."/>
            <person name="Masouleh A.K."/>
            <person name="Furtado A."/>
            <person name="Henry R.J."/>
            <person name="Mitter N."/>
        </authorList>
    </citation>
    <scope>NUCLEOTIDE SEQUENCE [LARGE SCALE GENOMIC DNA]</scope>
    <source>
        <strain evidence="2">cv. Hass</strain>
    </source>
</reference>
<accession>A0ACC2MC25</accession>
<gene>
    <name evidence="1" type="ORF">MRB53_005094</name>
</gene>
<sequence length="101" mass="11731">MRRSGEDEDEDDGSRRHDSVGKKIQPTREEPKFPKASEEKLGRNSRGCLRVPPRVVYEVSSKVRNVNGDSAYCWYNCTPQKYAPQLITFCHKIDFFDNSFE</sequence>
<organism evidence="1 2">
    <name type="scientific">Persea americana</name>
    <name type="common">Avocado</name>
    <dbReference type="NCBI Taxonomy" id="3435"/>
    <lineage>
        <taxon>Eukaryota</taxon>
        <taxon>Viridiplantae</taxon>
        <taxon>Streptophyta</taxon>
        <taxon>Embryophyta</taxon>
        <taxon>Tracheophyta</taxon>
        <taxon>Spermatophyta</taxon>
        <taxon>Magnoliopsida</taxon>
        <taxon>Magnoliidae</taxon>
        <taxon>Laurales</taxon>
        <taxon>Lauraceae</taxon>
        <taxon>Persea</taxon>
    </lineage>
</organism>
<name>A0ACC2MC25_PERAE</name>
<evidence type="ECO:0000313" key="1">
    <source>
        <dbReference type="EMBL" id="KAJ8643346.1"/>
    </source>
</evidence>
<proteinExistence type="predicted"/>